<evidence type="ECO:0000256" key="1">
    <source>
        <dbReference type="SAM" id="MobiDB-lite"/>
    </source>
</evidence>
<organism evidence="2 3">
    <name type="scientific">Allacma fusca</name>
    <dbReference type="NCBI Taxonomy" id="39272"/>
    <lineage>
        <taxon>Eukaryota</taxon>
        <taxon>Metazoa</taxon>
        <taxon>Ecdysozoa</taxon>
        <taxon>Arthropoda</taxon>
        <taxon>Hexapoda</taxon>
        <taxon>Collembola</taxon>
        <taxon>Symphypleona</taxon>
        <taxon>Sminthuridae</taxon>
        <taxon>Allacma</taxon>
    </lineage>
</organism>
<reference evidence="2" key="1">
    <citation type="submission" date="2021-06" db="EMBL/GenBank/DDBJ databases">
        <authorList>
            <person name="Hodson N. C."/>
            <person name="Mongue J. A."/>
            <person name="Jaron S. K."/>
        </authorList>
    </citation>
    <scope>NUCLEOTIDE SEQUENCE</scope>
</reference>
<gene>
    <name evidence="2" type="ORF">AFUS01_LOCUS10775</name>
</gene>
<dbReference type="AlphaFoldDB" id="A0A8J2JJP9"/>
<feature type="compositionally biased region" description="Acidic residues" evidence="1">
    <location>
        <begin position="46"/>
        <end position="64"/>
    </location>
</feature>
<feature type="region of interest" description="Disordered" evidence="1">
    <location>
        <begin position="28"/>
        <end position="64"/>
    </location>
</feature>
<feature type="compositionally biased region" description="Basic and acidic residues" evidence="1">
    <location>
        <begin position="156"/>
        <end position="167"/>
    </location>
</feature>
<evidence type="ECO:0000313" key="3">
    <source>
        <dbReference type="Proteomes" id="UP000708208"/>
    </source>
</evidence>
<sequence length="200" mass="22190">MDLLDDSGDETNAGRMVAEVDENILLNSDDEEGSPMKAHNNHVGVDEEELLYEGDDDEYLEDDPEDVLDLELGEDELETPDSTLGHIAVKLRPAFDESHAIYETGEGDQGKLEVEDETGVTSTEDHVVSESPSSSRVKPTADSDDDEDSPRQRTRFLTERKTEDISKHSGPSEGNPITTLGNSLLALLEKLILKYEYYEC</sequence>
<dbReference type="Proteomes" id="UP000708208">
    <property type="component" value="Unassembled WGS sequence"/>
</dbReference>
<dbReference type="EMBL" id="CAJVCH010080695">
    <property type="protein sequence ID" value="CAG7721566.1"/>
    <property type="molecule type" value="Genomic_DNA"/>
</dbReference>
<accession>A0A8J2JJP9</accession>
<keyword evidence="3" id="KW-1185">Reference proteome</keyword>
<proteinExistence type="predicted"/>
<comment type="caution">
    <text evidence="2">The sequence shown here is derived from an EMBL/GenBank/DDBJ whole genome shotgun (WGS) entry which is preliminary data.</text>
</comment>
<protein>
    <submittedName>
        <fullName evidence="2">Uncharacterized protein</fullName>
    </submittedName>
</protein>
<evidence type="ECO:0000313" key="2">
    <source>
        <dbReference type="EMBL" id="CAG7721566.1"/>
    </source>
</evidence>
<feature type="region of interest" description="Disordered" evidence="1">
    <location>
        <begin position="99"/>
        <end position="179"/>
    </location>
</feature>
<name>A0A8J2JJP9_9HEXA</name>